<reference evidence="3" key="1">
    <citation type="submission" date="2016-06" db="UniProtKB">
        <authorList>
            <consortium name="WormBaseParasite"/>
        </authorList>
    </citation>
    <scope>IDENTIFICATION</scope>
</reference>
<evidence type="ECO:0000313" key="2">
    <source>
        <dbReference type="Proteomes" id="UP000279833"/>
    </source>
</evidence>
<reference evidence="1 2" key="2">
    <citation type="submission" date="2018-11" db="EMBL/GenBank/DDBJ databases">
        <authorList>
            <consortium name="Pathogen Informatics"/>
        </authorList>
    </citation>
    <scope>NUCLEOTIDE SEQUENCE [LARGE SCALE GENOMIC DNA]</scope>
    <source>
        <strain evidence="1">Dakar</strain>
        <strain evidence="2">Dakar, Senegal</strain>
    </source>
</reference>
<dbReference type="WBParaSite" id="SCUD_0000528401-mRNA-1">
    <property type="protein sequence ID" value="SCUD_0000528401-mRNA-1"/>
    <property type="gene ID" value="SCUD_0000528401"/>
</dbReference>
<protein>
    <submittedName>
        <fullName evidence="3">CPSF_A domain-containing protein</fullName>
    </submittedName>
</protein>
<proteinExistence type="predicted"/>
<accession>A0A183JRE5</accession>
<keyword evidence="2" id="KW-1185">Reference proteome</keyword>
<sequence>QLFTDHENVSQYNQINDSNYYSNEIFDIHWQLNDIEGNIEELPTIIIKILIPIINESINKQSMNSNEYNTLINNSIINDIELINSRQMSNYNIKNTMNNMKENEENHCNNELIYDKMKIIDLSYEQDSNNKTDQQYEMIGKLIGNEIMNLTSFFKYYCQFNFI</sequence>
<dbReference type="Proteomes" id="UP000279833">
    <property type="component" value="Unassembled WGS sequence"/>
</dbReference>
<organism evidence="3">
    <name type="scientific">Schistosoma curassoni</name>
    <dbReference type="NCBI Taxonomy" id="6186"/>
    <lineage>
        <taxon>Eukaryota</taxon>
        <taxon>Metazoa</taxon>
        <taxon>Spiralia</taxon>
        <taxon>Lophotrochozoa</taxon>
        <taxon>Platyhelminthes</taxon>
        <taxon>Trematoda</taxon>
        <taxon>Digenea</taxon>
        <taxon>Strigeidida</taxon>
        <taxon>Schistosomatoidea</taxon>
        <taxon>Schistosomatidae</taxon>
        <taxon>Schistosoma</taxon>
    </lineage>
</organism>
<name>A0A183JRE5_9TREM</name>
<gene>
    <name evidence="1" type="ORF">SCUD_LOCUS5284</name>
</gene>
<evidence type="ECO:0000313" key="1">
    <source>
        <dbReference type="EMBL" id="VDO94520.1"/>
    </source>
</evidence>
<dbReference type="AlphaFoldDB" id="A0A183JRE5"/>
<dbReference type="EMBL" id="UZAK01008307">
    <property type="protein sequence ID" value="VDO94520.1"/>
    <property type="molecule type" value="Genomic_DNA"/>
</dbReference>
<evidence type="ECO:0000313" key="3">
    <source>
        <dbReference type="WBParaSite" id="SCUD_0000528401-mRNA-1"/>
    </source>
</evidence>